<dbReference type="PANTHER" id="PTHR31526">
    <property type="entry name" value="SOSS COMPLEX SUBUNIT C"/>
    <property type="match status" value="1"/>
</dbReference>
<dbReference type="GO" id="GO:0070876">
    <property type="term" value="C:SOSS complex"/>
    <property type="evidence" value="ECO:0007669"/>
    <property type="project" value="InterPro"/>
</dbReference>
<evidence type="ECO:0000256" key="3">
    <source>
        <dbReference type="ARBA" id="ARBA00030383"/>
    </source>
</evidence>
<dbReference type="AlphaFoldDB" id="A0A8D2KNB0"/>
<keyword evidence="7" id="KW-1185">Reference proteome</keyword>
<organism evidence="6 7">
    <name type="scientific">Urocitellus parryii</name>
    <name type="common">Arctic ground squirrel</name>
    <name type="synonym">Spermophilus parryii</name>
    <dbReference type="NCBI Taxonomy" id="9999"/>
    <lineage>
        <taxon>Eukaryota</taxon>
        <taxon>Metazoa</taxon>
        <taxon>Chordata</taxon>
        <taxon>Craniata</taxon>
        <taxon>Vertebrata</taxon>
        <taxon>Euteleostomi</taxon>
        <taxon>Mammalia</taxon>
        <taxon>Eutheria</taxon>
        <taxon>Euarchontoglires</taxon>
        <taxon>Glires</taxon>
        <taxon>Rodentia</taxon>
        <taxon>Sciuromorpha</taxon>
        <taxon>Sciuridae</taxon>
        <taxon>Xerinae</taxon>
        <taxon>Marmotini</taxon>
        <taxon>Urocitellus</taxon>
    </lineage>
</organism>
<evidence type="ECO:0000313" key="6">
    <source>
        <dbReference type="Ensembl" id="ENSUPAP00010025701.1"/>
    </source>
</evidence>
<protein>
    <recommendedName>
        <fullName evidence="2">SOSS complex subunit C</fullName>
    </recommendedName>
    <alternativeName>
        <fullName evidence="3">Sensor of single-strand DNA complex subunit C</fullName>
    </alternativeName>
    <alternativeName>
        <fullName evidence="5">Sensor of ssDNA subunit C</fullName>
    </alternativeName>
    <alternativeName>
        <fullName evidence="4">Single-stranded DNA-binding protein-interacting protein 1</fullName>
    </alternativeName>
</protein>
<name>A0A8D2KNB0_UROPR</name>
<accession>A0A8D2KNB0</accession>
<reference evidence="6" key="1">
    <citation type="submission" date="2025-08" db="UniProtKB">
        <authorList>
            <consortium name="Ensembl"/>
        </authorList>
    </citation>
    <scope>IDENTIFICATION</scope>
</reference>
<dbReference type="GO" id="GO:0006281">
    <property type="term" value="P:DNA repair"/>
    <property type="evidence" value="ECO:0007669"/>
    <property type="project" value="InterPro"/>
</dbReference>
<dbReference type="PANTHER" id="PTHR31526:SF2">
    <property type="entry name" value="SOSS COMPLEX SUBUNIT C"/>
    <property type="match status" value="1"/>
</dbReference>
<dbReference type="InterPro" id="IPR031821">
    <property type="entry name" value="SOSSC"/>
</dbReference>
<dbReference type="Proteomes" id="UP000694417">
    <property type="component" value="Unplaced"/>
</dbReference>
<evidence type="ECO:0000256" key="5">
    <source>
        <dbReference type="ARBA" id="ARBA00033066"/>
    </source>
</evidence>
<evidence type="ECO:0000256" key="4">
    <source>
        <dbReference type="ARBA" id="ARBA00031967"/>
    </source>
</evidence>
<sequence>TQDSTYTNEISIALPRPALNKDFWDHAEQQHITAQQKTALQHAHASTLNSMLFPVSPSNQMSSRSINKAHIISALKSKCALKRIQK</sequence>
<evidence type="ECO:0000256" key="2">
    <source>
        <dbReference type="ARBA" id="ARBA00014540"/>
    </source>
</evidence>
<evidence type="ECO:0000313" key="7">
    <source>
        <dbReference type="Proteomes" id="UP000694417"/>
    </source>
</evidence>
<evidence type="ECO:0000256" key="1">
    <source>
        <dbReference type="ARBA" id="ARBA00007829"/>
    </source>
</evidence>
<dbReference type="Ensembl" id="ENSUPAT00010029247.1">
    <property type="protein sequence ID" value="ENSUPAP00010025701.1"/>
    <property type="gene ID" value="ENSUPAG00010020321.1"/>
</dbReference>
<proteinExistence type="inferred from homology"/>
<reference evidence="6" key="2">
    <citation type="submission" date="2025-09" db="UniProtKB">
        <authorList>
            <consortium name="Ensembl"/>
        </authorList>
    </citation>
    <scope>IDENTIFICATION</scope>
</reference>
<comment type="similarity">
    <text evidence="1">Belongs to the SOSS-C family.</text>
</comment>
<dbReference type="GO" id="GO:0005654">
    <property type="term" value="C:nucleoplasm"/>
    <property type="evidence" value="ECO:0007669"/>
    <property type="project" value="TreeGrafter"/>
</dbReference>